<evidence type="ECO:0000256" key="1">
    <source>
        <dbReference type="SAM" id="SignalP"/>
    </source>
</evidence>
<dbReference type="Proteomes" id="UP000215127">
    <property type="component" value="Chromosome 8"/>
</dbReference>
<protein>
    <recommendedName>
        <fullName evidence="4">Secreted protein</fullName>
    </recommendedName>
</protein>
<accession>A0A1X7S185</accession>
<feature type="chain" id="PRO_5012553037" description="Secreted protein" evidence="1">
    <location>
        <begin position="23"/>
        <end position="90"/>
    </location>
</feature>
<keyword evidence="1" id="KW-0732">Signal</keyword>
<reference evidence="2 3" key="1">
    <citation type="submission" date="2016-06" db="EMBL/GenBank/DDBJ databases">
        <authorList>
            <person name="Kjaerup R.B."/>
            <person name="Dalgaard T.S."/>
            <person name="Juul-Madsen H.R."/>
        </authorList>
    </citation>
    <scope>NUCLEOTIDE SEQUENCE [LARGE SCALE GENOMIC DNA]</scope>
</reference>
<sequence>MPVYRTIFILNILSIPTPGAPAHPDRHADYSTFARPIFIVRLWPIGLNHYSGHVSLANESLARSKKRNSSTAIAEYRSIVLRVPDNRKAP</sequence>
<dbReference type="AlphaFoldDB" id="A0A1X7S185"/>
<evidence type="ECO:0008006" key="4">
    <source>
        <dbReference type="Google" id="ProtNLM"/>
    </source>
</evidence>
<feature type="signal peptide" evidence="1">
    <location>
        <begin position="1"/>
        <end position="22"/>
    </location>
</feature>
<proteinExistence type="predicted"/>
<organism evidence="2 3">
    <name type="scientific">Zymoseptoria tritici (strain ST99CH_3D7)</name>
    <dbReference type="NCBI Taxonomy" id="1276538"/>
    <lineage>
        <taxon>Eukaryota</taxon>
        <taxon>Fungi</taxon>
        <taxon>Dikarya</taxon>
        <taxon>Ascomycota</taxon>
        <taxon>Pezizomycotina</taxon>
        <taxon>Dothideomycetes</taxon>
        <taxon>Dothideomycetidae</taxon>
        <taxon>Mycosphaerellales</taxon>
        <taxon>Mycosphaerellaceae</taxon>
        <taxon>Zymoseptoria</taxon>
    </lineage>
</organism>
<name>A0A1X7S185_ZYMT9</name>
<gene>
    <name evidence="2" type="ORF">ZT3D7_G8607</name>
</gene>
<keyword evidence="3" id="KW-1185">Reference proteome</keyword>
<evidence type="ECO:0000313" key="3">
    <source>
        <dbReference type="Proteomes" id="UP000215127"/>
    </source>
</evidence>
<evidence type="ECO:0000313" key="2">
    <source>
        <dbReference type="EMBL" id="SMQ53454.1"/>
    </source>
</evidence>
<dbReference type="EMBL" id="LT853699">
    <property type="protein sequence ID" value="SMQ53454.1"/>
    <property type="molecule type" value="Genomic_DNA"/>
</dbReference>